<evidence type="ECO:0008006" key="4">
    <source>
        <dbReference type="Google" id="ProtNLM"/>
    </source>
</evidence>
<accession>A0ABQ5G132</accession>
<dbReference type="EMBL" id="BQNB010017967">
    <property type="protein sequence ID" value="GJT69205.1"/>
    <property type="molecule type" value="Genomic_DNA"/>
</dbReference>
<evidence type="ECO:0000313" key="2">
    <source>
        <dbReference type="EMBL" id="GJT69205.1"/>
    </source>
</evidence>
<sequence length="310" mass="34932">MIDADAIADLPLSDSELSEMPDDNLQSLSDIGLIESSKNDDDTHSVHHSEDTIHASAELNTDLQSLHEHMNHICKEVSLLHSNMADLESNLITKVSDDIKSTMPTLINNALTNVLRSEIDQSFTNNILDVMEEVKTDLQTQRKHLHMLSKDVQRLQYQMLEISNLLHSVYYDDETTEGGKTKKESKNLDTTQGEQHAKPENEERAMILHTSEEKKNEAEIVNVANSTDSDDFDTHPLFKKFKISPSIPDIINPTPLISPSIIDIIKPTPLSLILPELPIRDKSKGKEVAKDDSMLEITSLLKKEDLLRRL</sequence>
<feature type="region of interest" description="Disordered" evidence="1">
    <location>
        <begin position="175"/>
        <end position="202"/>
    </location>
</feature>
<dbReference type="Proteomes" id="UP001151760">
    <property type="component" value="Unassembled WGS sequence"/>
</dbReference>
<proteinExistence type="predicted"/>
<organism evidence="2 3">
    <name type="scientific">Tanacetum coccineum</name>
    <dbReference type="NCBI Taxonomy" id="301880"/>
    <lineage>
        <taxon>Eukaryota</taxon>
        <taxon>Viridiplantae</taxon>
        <taxon>Streptophyta</taxon>
        <taxon>Embryophyta</taxon>
        <taxon>Tracheophyta</taxon>
        <taxon>Spermatophyta</taxon>
        <taxon>Magnoliopsida</taxon>
        <taxon>eudicotyledons</taxon>
        <taxon>Gunneridae</taxon>
        <taxon>Pentapetalae</taxon>
        <taxon>asterids</taxon>
        <taxon>campanulids</taxon>
        <taxon>Asterales</taxon>
        <taxon>Asteraceae</taxon>
        <taxon>Asteroideae</taxon>
        <taxon>Anthemideae</taxon>
        <taxon>Anthemidinae</taxon>
        <taxon>Tanacetum</taxon>
    </lineage>
</organism>
<reference evidence="2" key="2">
    <citation type="submission" date="2022-01" db="EMBL/GenBank/DDBJ databases">
        <authorList>
            <person name="Yamashiro T."/>
            <person name="Shiraishi A."/>
            <person name="Satake H."/>
            <person name="Nakayama K."/>
        </authorList>
    </citation>
    <scope>NUCLEOTIDE SEQUENCE</scope>
</reference>
<evidence type="ECO:0000256" key="1">
    <source>
        <dbReference type="SAM" id="MobiDB-lite"/>
    </source>
</evidence>
<evidence type="ECO:0000313" key="3">
    <source>
        <dbReference type="Proteomes" id="UP001151760"/>
    </source>
</evidence>
<gene>
    <name evidence="2" type="ORF">Tco_1028491</name>
</gene>
<keyword evidence="3" id="KW-1185">Reference proteome</keyword>
<comment type="caution">
    <text evidence="2">The sequence shown here is derived from an EMBL/GenBank/DDBJ whole genome shotgun (WGS) entry which is preliminary data.</text>
</comment>
<protein>
    <recommendedName>
        <fullName evidence="4">Biogenesis of lysosome-related organelles complex 1 subunit 7</fullName>
    </recommendedName>
</protein>
<feature type="compositionally biased region" description="Basic and acidic residues" evidence="1">
    <location>
        <begin position="177"/>
        <end position="187"/>
    </location>
</feature>
<name>A0ABQ5G132_9ASTR</name>
<reference evidence="2" key="1">
    <citation type="journal article" date="2022" name="Int. J. Mol. Sci.">
        <title>Draft Genome of Tanacetum Coccineum: Genomic Comparison of Closely Related Tanacetum-Family Plants.</title>
        <authorList>
            <person name="Yamashiro T."/>
            <person name="Shiraishi A."/>
            <person name="Nakayama K."/>
            <person name="Satake H."/>
        </authorList>
    </citation>
    <scope>NUCLEOTIDE SEQUENCE</scope>
</reference>